<evidence type="ECO:0000313" key="16">
    <source>
        <dbReference type="Proteomes" id="UP000327013"/>
    </source>
</evidence>
<evidence type="ECO:0000259" key="13">
    <source>
        <dbReference type="Pfam" id="PF01386"/>
    </source>
</evidence>
<dbReference type="InterPro" id="IPR020057">
    <property type="entry name" value="Ribosomal_bL25_b-dom"/>
</dbReference>
<feature type="domain" description="Large ribosomal subunit protein bL25 L25" evidence="13">
    <location>
        <begin position="617"/>
        <end position="713"/>
    </location>
</feature>
<evidence type="ECO:0000256" key="1">
    <source>
        <dbReference type="ARBA" id="ARBA00004575"/>
    </source>
</evidence>
<dbReference type="Pfam" id="PF14693">
    <property type="entry name" value="Ribosomal_TL5_C"/>
    <property type="match status" value="1"/>
</dbReference>
<dbReference type="InterPro" id="IPR019358">
    <property type="entry name" value="NEMP_fam"/>
</dbReference>
<evidence type="ECO:0000256" key="4">
    <source>
        <dbReference type="ARBA" id="ARBA00022729"/>
    </source>
</evidence>
<dbReference type="Gene3D" id="2.170.120.20">
    <property type="entry name" value="Ribosomal protein L25, beta domain"/>
    <property type="match status" value="1"/>
</dbReference>
<keyword evidence="4 12" id="KW-0732">Signal</keyword>
<accession>A0A5N6RK86</accession>
<evidence type="ECO:0000256" key="7">
    <source>
        <dbReference type="ARBA" id="ARBA00023136"/>
    </source>
</evidence>
<comment type="similarity">
    <text evidence="2">Belongs to the NEMP family.</text>
</comment>
<dbReference type="GO" id="GO:0006412">
    <property type="term" value="P:translation"/>
    <property type="evidence" value="ECO:0007669"/>
    <property type="project" value="InterPro"/>
</dbReference>
<dbReference type="SUPFAM" id="SSF50715">
    <property type="entry name" value="Ribosomal protein L25-like"/>
    <property type="match status" value="1"/>
</dbReference>
<gene>
    <name evidence="15" type="ORF">FH972_017704</name>
</gene>
<dbReference type="FunFam" id="2.170.120.20:FF:000006">
    <property type="entry name" value="Ribosomal protein L25/Gln-tRNA synthetase, anti-codon-binding domain-containing protein"/>
    <property type="match status" value="1"/>
</dbReference>
<evidence type="ECO:0000256" key="6">
    <source>
        <dbReference type="ARBA" id="ARBA00022989"/>
    </source>
</evidence>
<dbReference type="InterPro" id="IPR011035">
    <property type="entry name" value="Ribosomal_bL25/Gln-tRNA_synth"/>
</dbReference>
<dbReference type="GO" id="GO:1990904">
    <property type="term" value="C:ribonucleoprotein complex"/>
    <property type="evidence" value="ECO:0007669"/>
    <property type="project" value="UniProtKB-KW"/>
</dbReference>
<dbReference type="Gene3D" id="2.40.240.10">
    <property type="entry name" value="Ribosomal Protein L25, Chain P"/>
    <property type="match status" value="1"/>
</dbReference>
<dbReference type="InterPro" id="IPR020056">
    <property type="entry name" value="Rbsml_bL25/Gln-tRNA_synth_N"/>
</dbReference>
<feature type="region of interest" description="Disordered" evidence="10">
    <location>
        <begin position="362"/>
        <end position="407"/>
    </location>
</feature>
<sequence>MREPAMDSSSTALLLVSLCLCLVISRASDETTTLKGVDLESPAVVVTPSPVSGLSTSSGSKDALLCERVQVSGLSRLKLGSYASSFRITLSPSVEIPERLHSKFQVCFHRNDSLGLCQCENEEWKSFKGLWSSVMSPYEDRYIDVKFIGEASGSVTVAVEEDFQRWRLVCLALGFVLLLLAPIVSSWVPFYYSSSMVIGVFLVIIILLFQGMKLLPTGRKNVFYLAVYGSVLGTGSFLLNYFSMMVNSILVNFGLGEEMHNPVSIFVLVGIVLAGAALGYWIVRKFVISKDGSVDVGIAHFVKWAMRIIGTTFILQSTLDTPLALATLVSCWAICNLIFSLKWAGTAHQSYSGSVTPWLKQERQTTGKHSRPEFLSRSSPQGKMWSSPSKQSAWSNSPVRGVTSPYSRGKNEQEYYSTFHNVRNRKKFTKKEWDDFTRESTRQAITEWATSPEFSDWMIDNADRVQLLPSECSDESMGSEDSTNENVVGSRGPFGFLNCVCDEKHELDDGKPYQLLVPPNSRRLVVFRGYGAGALQSSVAGSRVTLPTHPHSHFPREKPFLSPPFTLGDLTMLQRTVLSKSIHLRRYTQSAAAAAIFHDAEVEAFPRPDPKYAETIVAIPRLSSGKSIAAKERKAGRVPSIIFEQEDGQHGGNKRLISVQANQIRKLVNHLGRSFFLSRLFDLEVRTDVLDAEDIVEKLHLHSATDAPLNVTFIRAPSNALLKVDVPIVFRGEDVSPGLRKGAYLNTIKRTVKYLCPADVIPPYIDVDLSELDVGQKLVMGDLKVHPALKLLQSKDEAVSAVRQMLLR</sequence>
<feature type="compositionally biased region" description="Basic and acidic residues" evidence="10">
    <location>
        <begin position="362"/>
        <end position="374"/>
    </location>
</feature>
<dbReference type="InterPro" id="IPR037121">
    <property type="entry name" value="Ribosomal_bL25_C"/>
</dbReference>
<dbReference type="PANTHER" id="PTHR31587:SF3">
    <property type="entry name" value="EXPRESSED PROTEIN"/>
    <property type="match status" value="1"/>
</dbReference>
<dbReference type="Proteomes" id="UP000327013">
    <property type="component" value="Chromosome 7"/>
</dbReference>
<dbReference type="GO" id="GO:0005637">
    <property type="term" value="C:nuclear inner membrane"/>
    <property type="evidence" value="ECO:0007669"/>
    <property type="project" value="UniProtKB-SubCell"/>
</dbReference>
<feature type="signal peptide" evidence="12">
    <location>
        <begin position="1"/>
        <end position="27"/>
    </location>
</feature>
<evidence type="ECO:0000256" key="5">
    <source>
        <dbReference type="ARBA" id="ARBA00022980"/>
    </source>
</evidence>
<dbReference type="CDD" id="cd00495">
    <property type="entry name" value="Ribosomal_L25_TL5_CTC"/>
    <property type="match status" value="1"/>
</dbReference>
<evidence type="ECO:0000256" key="3">
    <source>
        <dbReference type="ARBA" id="ARBA00022692"/>
    </source>
</evidence>
<feature type="compositionally biased region" description="Polar residues" evidence="10">
    <location>
        <begin position="376"/>
        <end position="398"/>
    </location>
</feature>
<reference evidence="15 16" key="1">
    <citation type="submission" date="2019-06" db="EMBL/GenBank/DDBJ databases">
        <title>A chromosomal-level reference genome of Carpinus fangiana (Coryloideae, Betulaceae).</title>
        <authorList>
            <person name="Yang X."/>
            <person name="Wang Z."/>
            <person name="Zhang L."/>
            <person name="Hao G."/>
            <person name="Liu J."/>
            <person name="Yang Y."/>
        </authorList>
    </citation>
    <scope>NUCLEOTIDE SEQUENCE [LARGE SCALE GENOMIC DNA]</scope>
    <source>
        <strain evidence="15">Cfa_2016G</strain>
        <tissue evidence="15">Leaf</tissue>
    </source>
</reference>
<feature type="transmembrane region" description="Helical" evidence="11">
    <location>
        <begin position="166"/>
        <end position="184"/>
    </location>
</feature>
<evidence type="ECO:0000256" key="11">
    <source>
        <dbReference type="SAM" id="Phobius"/>
    </source>
</evidence>
<evidence type="ECO:0000259" key="14">
    <source>
        <dbReference type="Pfam" id="PF14693"/>
    </source>
</evidence>
<proteinExistence type="inferred from homology"/>
<keyword evidence="8" id="KW-0539">Nucleus</keyword>
<evidence type="ECO:0000256" key="10">
    <source>
        <dbReference type="SAM" id="MobiDB-lite"/>
    </source>
</evidence>
<feature type="chain" id="PRO_5024271907" evidence="12">
    <location>
        <begin position="28"/>
        <end position="808"/>
    </location>
</feature>
<evidence type="ECO:0000256" key="8">
    <source>
        <dbReference type="ARBA" id="ARBA00023242"/>
    </source>
</evidence>
<keyword evidence="6 11" id="KW-1133">Transmembrane helix</keyword>
<keyword evidence="7 11" id="KW-0472">Membrane</keyword>
<dbReference type="EMBL" id="CM017327">
    <property type="protein sequence ID" value="KAE8099748.1"/>
    <property type="molecule type" value="Genomic_DNA"/>
</dbReference>
<comment type="subcellular location">
    <subcellularLocation>
        <location evidence="1">Nucleus inner membrane</location>
        <topology evidence="1">Multi-pass membrane protein</topology>
        <orientation evidence="1">Nucleoplasmic side</orientation>
    </subcellularLocation>
</comment>
<feature type="transmembrane region" description="Helical" evidence="11">
    <location>
        <begin position="221"/>
        <end position="243"/>
    </location>
</feature>
<evidence type="ECO:0000313" key="15">
    <source>
        <dbReference type="EMBL" id="KAE8099748.1"/>
    </source>
</evidence>
<evidence type="ECO:0000256" key="2">
    <source>
        <dbReference type="ARBA" id="ARBA00005748"/>
    </source>
</evidence>
<keyword evidence="5" id="KW-0689">Ribosomal protein</keyword>
<dbReference type="Pfam" id="PF10225">
    <property type="entry name" value="NEMP"/>
    <property type="match status" value="1"/>
</dbReference>
<feature type="transmembrane region" description="Helical" evidence="11">
    <location>
        <begin position="263"/>
        <end position="283"/>
    </location>
</feature>
<keyword evidence="16" id="KW-1185">Reference proteome</keyword>
<evidence type="ECO:0000256" key="9">
    <source>
        <dbReference type="ARBA" id="ARBA00023274"/>
    </source>
</evidence>
<feature type="transmembrane region" description="Helical" evidence="11">
    <location>
        <begin position="190"/>
        <end position="209"/>
    </location>
</feature>
<name>A0A5N6RK86_9ROSI</name>
<keyword evidence="9" id="KW-0687">Ribonucleoprotein</keyword>
<dbReference type="GO" id="GO:0003735">
    <property type="term" value="F:structural constituent of ribosome"/>
    <property type="evidence" value="ECO:0007669"/>
    <property type="project" value="InterPro"/>
</dbReference>
<feature type="domain" description="Large ribosomal subunit protein bL25 beta" evidence="14">
    <location>
        <begin position="722"/>
        <end position="803"/>
    </location>
</feature>
<keyword evidence="3 11" id="KW-0812">Transmembrane</keyword>
<dbReference type="AlphaFoldDB" id="A0A5N6RK86"/>
<dbReference type="Pfam" id="PF01386">
    <property type="entry name" value="Ribosomal_L25p"/>
    <property type="match status" value="1"/>
</dbReference>
<dbReference type="OrthoDB" id="772609at2759"/>
<protein>
    <submittedName>
        <fullName evidence="15">Uncharacterized protein</fullName>
    </submittedName>
</protein>
<dbReference type="GO" id="GO:0005840">
    <property type="term" value="C:ribosome"/>
    <property type="evidence" value="ECO:0007669"/>
    <property type="project" value="UniProtKB-KW"/>
</dbReference>
<evidence type="ECO:0000256" key="12">
    <source>
        <dbReference type="SAM" id="SignalP"/>
    </source>
</evidence>
<dbReference type="PANTHER" id="PTHR31587">
    <property type="entry name" value="TRANSMEMBRANE PROTEIN (DUF2215)"/>
    <property type="match status" value="1"/>
</dbReference>
<dbReference type="InterPro" id="IPR029751">
    <property type="entry name" value="Ribosomal_L25_dom"/>
</dbReference>
<organism evidence="15 16">
    <name type="scientific">Carpinus fangiana</name>
    <dbReference type="NCBI Taxonomy" id="176857"/>
    <lineage>
        <taxon>Eukaryota</taxon>
        <taxon>Viridiplantae</taxon>
        <taxon>Streptophyta</taxon>
        <taxon>Embryophyta</taxon>
        <taxon>Tracheophyta</taxon>
        <taxon>Spermatophyta</taxon>
        <taxon>Magnoliopsida</taxon>
        <taxon>eudicotyledons</taxon>
        <taxon>Gunneridae</taxon>
        <taxon>Pentapetalae</taxon>
        <taxon>rosids</taxon>
        <taxon>fabids</taxon>
        <taxon>Fagales</taxon>
        <taxon>Betulaceae</taxon>
        <taxon>Carpinus</taxon>
    </lineage>
</organism>